<feature type="region of interest" description="Disordered" evidence="1">
    <location>
        <begin position="30"/>
        <end position="65"/>
    </location>
</feature>
<evidence type="ECO:0000256" key="1">
    <source>
        <dbReference type="SAM" id="MobiDB-lite"/>
    </source>
</evidence>
<dbReference type="AlphaFoldDB" id="A0A2Z2NUN3"/>
<evidence type="ECO:0000313" key="2">
    <source>
        <dbReference type="EMBL" id="ASJ75029.1"/>
    </source>
</evidence>
<dbReference type="RefSeq" id="WP_157736248.1">
    <property type="nucleotide sequence ID" value="NZ_CP018632.1"/>
</dbReference>
<proteinExistence type="predicted"/>
<dbReference type="SUPFAM" id="SSF82171">
    <property type="entry name" value="DPP6 N-terminal domain-like"/>
    <property type="match status" value="1"/>
</dbReference>
<sequence>MMRSIDLLQGPCWPMLCCALLLGACEHSQQDKHNDPLSEPAQASANPDLTPAALSPLEDLDGDTLIPPKQPELLISAQAGVLNLQWQPIDAQNSARLYLHDPLSGGETLVHEINDPTVRTWQLPSATHRRAWHRQQYRIELCTPDDCLSSPRMPLSGLAAETINSLSPAVFIKGERYGEDIALNRDASLAVLTLPLEGSLDIQARVKEQWGSIQSVSLDALDLSASRTLQVALSDSGDTVAVFVSDSESSDSQIRILERLGEAWQQIAQWSLELQNLDNIAHQALTLSSDGEQLLLHHDNTLAIFRQSDMGWSAVAHTIATNNADEPPSSGSGSGPERLMASTANTDMSRVFTVTEHNQLLYLNIWTMSWNITDWIRSARFQLQNLDSDSQLAIISNTNGSTVSIAGWEDSALSSPSLVMWRYAVDSTAVEGSADPAFDLRATDSLRAPLRVPLHSPPANHSNSRLIFAADAALGIVALGWHAVDDSDSSTGITADAALSTYLFNPQSRQWLSALELPENLPTLAKQSFATALALSADGSTMMMASKAGTTDPNRSRAGEVLIMR</sequence>
<reference evidence="2 3" key="1">
    <citation type="submission" date="2016-12" db="EMBL/GenBank/DDBJ databases">
        <authorList>
            <person name="Song W.-J."/>
            <person name="Kurnit D.M."/>
        </authorList>
    </citation>
    <scope>NUCLEOTIDE SEQUENCE [LARGE SCALE GENOMIC DNA]</scope>
    <source>
        <strain evidence="2 3">IMCC3135</strain>
    </source>
</reference>
<keyword evidence="3" id="KW-1185">Reference proteome</keyword>
<dbReference type="OrthoDB" id="9782766at2"/>
<gene>
    <name evidence="2" type="ORF">IMCC3135_24825</name>
</gene>
<evidence type="ECO:0000313" key="3">
    <source>
        <dbReference type="Proteomes" id="UP000250079"/>
    </source>
</evidence>
<accession>A0A2Z2NUN3</accession>
<dbReference type="EMBL" id="CP018632">
    <property type="protein sequence ID" value="ASJ75029.1"/>
    <property type="molecule type" value="Genomic_DNA"/>
</dbReference>
<feature type="region of interest" description="Disordered" evidence="1">
    <location>
        <begin position="320"/>
        <end position="339"/>
    </location>
</feature>
<dbReference type="KEGG" id="gai:IMCC3135_24825"/>
<name>A0A2Z2NUN3_9GAMM</name>
<protein>
    <submittedName>
        <fullName evidence="2">Uncharacterized protein</fullName>
    </submittedName>
</protein>
<dbReference type="PROSITE" id="PS51257">
    <property type="entry name" value="PROKAR_LIPOPROTEIN"/>
    <property type="match status" value="1"/>
</dbReference>
<dbReference type="Proteomes" id="UP000250079">
    <property type="component" value="Chromosome"/>
</dbReference>
<organism evidence="2 3">
    <name type="scientific">Granulosicoccus antarcticus IMCC3135</name>
    <dbReference type="NCBI Taxonomy" id="1192854"/>
    <lineage>
        <taxon>Bacteria</taxon>
        <taxon>Pseudomonadati</taxon>
        <taxon>Pseudomonadota</taxon>
        <taxon>Gammaproteobacteria</taxon>
        <taxon>Chromatiales</taxon>
        <taxon>Granulosicoccaceae</taxon>
        <taxon>Granulosicoccus</taxon>
    </lineage>
</organism>